<name>A0A6A8A4U8_9HYPH</name>
<accession>A0A6A8A4U8</accession>
<dbReference type="RefSeq" id="WP_153353553.1">
    <property type="nucleotide sequence ID" value="NZ_WIXI01000039.1"/>
</dbReference>
<evidence type="ECO:0000313" key="2">
    <source>
        <dbReference type="EMBL" id="MQY46043.1"/>
    </source>
</evidence>
<evidence type="ECO:0000256" key="1">
    <source>
        <dbReference type="SAM" id="SignalP"/>
    </source>
</evidence>
<dbReference type="AlphaFoldDB" id="A0A6A8A4U8"/>
<protein>
    <submittedName>
        <fullName evidence="2">Uncharacterized protein</fullName>
    </submittedName>
</protein>
<feature type="chain" id="PRO_5025460904" evidence="1">
    <location>
        <begin position="21"/>
        <end position="224"/>
    </location>
</feature>
<evidence type="ECO:0000313" key="3">
    <source>
        <dbReference type="Proteomes" id="UP000435138"/>
    </source>
</evidence>
<dbReference type="Proteomes" id="UP000435138">
    <property type="component" value="Unassembled WGS sequence"/>
</dbReference>
<feature type="signal peptide" evidence="1">
    <location>
        <begin position="1"/>
        <end position="20"/>
    </location>
</feature>
<reference evidence="2 3" key="1">
    <citation type="submission" date="2019-11" db="EMBL/GenBank/DDBJ databases">
        <title>Genome analysis of Rhizobacterium cereale a novel genus and species isolated from maize roots in North Spain.</title>
        <authorList>
            <person name="Menendez E."/>
            <person name="Flores-Felix J.D."/>
            <person name="Ramirez-Bahena M.-H."/>
            <person name="Igual J.M."/>
            <person name="Garcia-Fraile P."/>
            <person name="Peix A."/>
            <person name="Velazquez E."/>
        </authorList>
    </citation>
    <scope>NUCLEOTIDE SEQUENCE [LARGE SCALE GENOMIC DNA]</scope>
    <source>
        <strain evidence="2 3">RZME27</strain>
    </source>
</reference>
<proteinExistence type="predicted"/>
<comment type="caution">
    <text evidence="2">The sequence shown here is derived from an EMBL/GenBank/DDBJ whole genome shotgun (WGS) entry which is preliminary data.</text>
</comment>
<gene>
    <name evidence="2" type="ORF">GAO09_08215</name>
</gene>
<keyword evidence="1" id="KW-0732">Signal</keyword>
<keyword evidence="3" id="KW-1185">Reference proteome</keyword>
<dbReference type="EMBL" id="WIXI01000039">
    <property type="protein sequence ID" value="MQY46043.1"/>
    <property type="molecule type" value="Genomic_DNA"/>
</dbReference>
<organism evidence="2 3">
    <name type="scientific">Endobacterium cereale</name>
    <dbReference type="NCBI Taxonomy" id="2663029"/>
    <lineage>
        <taxon>Bacteria</taxon>
        <taxon>Pseudomonadati</taxon>
        <taxon>Pseudomonadota</taxon>
        <taxon>Alphaproteobacteria</taxon>
        <taxon>Hyphomicrobiales</taxon>
        <taxon>Rhizobiaceae</taxon>
        <taxon>Endobacterium</taxon>
    </lineage>
</organism>
<sequence>MLKRPLFAAFIASISFSATANETALIFRGPGNTHIYADSNCSERTKTEQYEITQPAWIDCAIDGNRTTVLISPLPARSDVSWFGYKEAAEIVDRISADTEWEGYGGAINFQGGASVPGIPMSYLEASGIKCEGKSPCKLDGKKVYLIVIGHKTQSVALLAVGDGFVDKIRAIHNGKEYVAASQRRFPRAMEAMISTFNFSIFKIQPDLLRKEICDERSKLECIP</sequence>